<organism evidence="2 3">
    <name type="scientific">Vibrio panuliri</name>
    <dbReference type="NCBI Taxonomy" id="1381081"/>
    <lineage>
        <taxon>Bacteria</taxon>
        <taxon>Pseudomonadati</taxon>
        <taxon>Pseudomonadota</taxon>
        <taxon>Gammaproteobacteria</taxon>
        <taxon>Vibrionales</taxon>
        <taxon>Vibrionaceae</taxon>
        <taxon>Vibrio</taxon>
    </lineage>
</organism>
<feature type="domain" description="Mandelate racemase/muconate lactonizing enzyme C-terminal" evidence="1">
    <location>
        <begin position="128"/>
        <end position="259"/>
    </location>
</feature>
<sequence>MKITNVKVLVCRPGRNFVTVKIETDEGVYGIGDATLNGREMAVAAYLEEHIAPCLIGKDPLQIEDVWQYLFKGAYWRKGPVTMTAIGAVDMALWDIFGKVTNMPVYQLLGGKSRHGVTVYAHANGESIEEVLTNLGQFIDQGYKAVRLQCTIPNQKGTYGTLEGKKNYYELQGNRPLPPENEWCTRKYMNFIPELFKQAREQFGYDIELLHDVHSRLTPIEAAKLGKMLEPYDLMFLEDSVTADNQQGYAQIRQHTTTPLAVGEIFNTVWDAKELIETQSIDYIRTAVSHGGGITPMRKLSDFAAMHHVRMAPHGAPDLSPIATMAHLHINTWAPNFGIQEFVGFGTDEINEVFKYELNIKNGMLLPSEAPGLGVDIDEEAMTKYEYKRSYLPVSRLEDGTLWNW</sequence>
<dbReference type="OrthoDB" id="103536at2"/>
<dbReference type="SUPFAM" id="SSF51604">
    <property type="entry name" value="Enolase C-terminal domain-like"/>
    <property type="match status" value="1"/>
</dbReference>
<evidence type="ECO:0000313" key="2">
    <source>
        <dbReference type="EMBL" id="OLQ93477.1"/>
    </source>
</evidence>
<dbReference type="Gene3D" id="3.30.390.10">
    <property type="entry name" value="Enolase-like, N-terminal domain"/>
    <property type="match status" value="1"/>
</dbReference>
<dbReference type="SMART" id="SM00922">
    <property type="entry name" value="MR_MLE"/>
    <property type="match status" value="1"/>
</dbReference>
<dbReference type="SFLD" id="SFLDG00033">
    <property type="entry name" value="mannonate_dehydratase"/>
    <property type="match status" value="1"/>
</dbReference>
<dbReference type="Pfam" id="PF13378">
    <property type="entry name" value="MR_MLE_C"/>
    <property type="match status" value="1"/>
</dbReference>
<dbReference type="InterPro" id="IPR034593">
    <property type="entry name" value="DgoD-like"/>
</dbReference>
<dbReference type="InterPro" id="IPR013341">
    <property type="entry name" value="Mandelate_racemase_N_dom"/>
</dbReference>
<dbReference type="NCBIfam" id="NF011654">
    <property type="entry name" value="PRK15072.1"/>
    <property type="match status" value="1"/>
</dbReference>
<dbReference type="GO" id="GO:0000287">
    <property type="term" value="F:magnesium ion binding"/>
    <property type="evidence" value="ECO:0007669"/>
    <property type="project" value="UniProtKB-ARBA"/>
</dbReference>
<reference evidence="2 3" key="1">
    <citation type="submission" date="2016-09" db="EMBL/GenBank/DDBJ databases">
        <title>Genomic Taxonomy of the Vibrionaceae.</title>
        <authorList>
            <person name="Gonzalez-Castillo A."/>
            <person name="Gomez-Gil B."/>
            <person name="Enciso-Ibarra K."/>
        </authorList>
    </citation>
    <scope>NUCLEOTIDE SEQUENCE [LARGE SCALE GENOMIC DNA]</scope>
    <source>
        <strain evidence="2 3">CAIM 703</strain>
    </source>
</reference>
<accession>A0A1Q9HRG5</accession>
<dbReference type="InterPro" id="IPR029065">
    <property type="entry name" value="Enolase_C-like"/>
</dbReference>
<dbReference type="GO" id="GO:0009063">
    <property type="term" value="P:amino acid catabolic process"/>
    <property type="evidence" value="ECO:0007669"/>
    <property type="project" value="InterPro"/>
</dbReference>
<dbReference type="GO" id="GO:0016052">
    <property type="term" value="P:carbohydrate catabolic process"/>
    <property type="evidence" value="ECO:0007669"/>
    <property type="project" value="UniProtKB-ARBA"/>
</dbReference>
<evidence type="ECO:0000313" key="3">
    <source>
        <dbReference type="Proteomes" id="UP000186313"/>
    </source>
</evidence>
<dbReference type="NCBIfam" id="NF043051">
    <property type="entry name" value="ManoateDhtManD"/>
    <property type="match status" value="1"/>
</dbReference>
<dbReference type="InterPro" id="IPR013342">
    <property type="entry name" value="Mandelate_racemase_C"/>
</dbReference>
<protein>
    <submittedName>
        <fullName evidence="2">Bifunctional D-altronate/D-mannonate dehydratase</fullName>
    </submittedName>
</protein>
<dbReference type="InterPro" id="IPR018110">
    <property type="entry name" value="Mandel_Rmase/mucon_lact_enz_CS"/>
</dbReference>
<gene>
    <name evidence="2" type="ORF">BIY22_03015</name>
</gene>
<dbReference type="InterPro" id="IPR034589">
    <property type="entry name" value="D-mannonate_dehydratase-like"/>
</dbReference>
<dbReference type="Pfam" id="PF02746">
    <property type="entry name" value="MR_MLE_N"/>
    <property type="match status" value="1"/>
</dbReference>
<dbReference type="EMBL" id="MJMJ01000001">
    <property type="protein sequence ID" value="OLQ93477.1"/>
    <property type="molecule type" value="Genomic_DNA"/>
</dbReference>
<dbReference type="AlphaFoldDB" id="A0A1Q9HRG5"/>
<dbReference type="PANTHER" id="PTHR48080:SF6">
    <property type="entry name" value="STARVATION-SENSING PROTEIN RSPA"/>
    <property type="match status" value="1"/>
</dbReference>
<proteinExistence type="predicted"/>
<dbReference type="GO" id="GO:0008927">
    <property type="term" value="F:mannonate dehydratase activity"/>
    <property type="evidence" value="ECO:0007669"/>
    <property type="project" value="UniProtKB-ARBA"/>
</dbReference>
<evidence type="ECO:0000259" key="1">
    <source>
        <dbReference type="SMART" id="SM00922"/>
    </source>
</evidence>
<dbReference type="SFLD" id="SFLDS00001">
    <property type="entry name" value="Enolase"/>
    <property type="match status" value="1"/>
</dbReference>
<dbReference type="SUPFAM" id="SSF54826">
    <property type="entry name" value="Enolase N-terminal domain-like"/>
    <property type="match status" value="1"/>
</dbReference>
<dbReference type="RefSeq" id="WP_075706115.1">
    <property type="nucleotide sequence ID" value="NZ_MJMJ01000001.1"/>
</dbReference>
<dbReference type="InterPro" id="IPR036849">
    <property type="entry name" value="Enolase-like_C_sf"/>
</dbReference>
<name>A0A1Q9HRG5_9VIBR</name>
<dbReference type="Gene3D" id="3.20.20.120">
    <property type="entry name" value="Enolase-like C-terminal domain"/>
    <property type="match status" value="1"/>
</dbReference>
<dbReference type="STRING" id="1381081.BIY22_03015"/>
<dbReference type="PANTHER" id="PTHR48080">
    <property type="entry name" value="D-GALACTONATE DEHYDRATASE-RELATED"/>
    <property type="match status" value="1"/>
</dbReference>
<dbReference type="Proteomes" id="UP000186313">
    <property type="component" value="Unassembled WGS sequence"/>
</dbReference>
<dbReference type="PROSITE" id="PS00908">
    <property type="entry name" value="MR_MLE_1"/>
    <property type="match status" value="1"/>
</dbReference>
<comment type="caution">
    <text evidence="2">The sequence shown here is derived from an EMBL/GenBank/DDBJ whole genome shotgun (WGS) entry which is preliminary data.</text>
</comment>
<dbReference type="InterPro" id="IPR029017">
    <property type="entry name" value="Enolase-like_N"/>
</dbReference>